<evidence type="ECO:0000313" key="2">
    <source>
        <dbReference type="Proteomes" id="UP000807353"/>
    </source>
</evidence>
<proteinExistence type="predicted"/>
<protein>
    <submittedName>
        <fullName evidence="1">Uncharacterized protein</fullName>
    </submittedName>
</protein>
<sequence length="192" mass="22487">MYTGIPNPYDEYPLPRGFPFTSTSICERFHWIDAYGSNEIRHAYDVTLQWHCIPSHPQKEGVEPEESVRMLWIITFDLTGRHLAYLDIDPRIVNDPSPLFQIDGDLVLQFLCFSLKEDRAMHLTSRVVPEAPNPELRNPDYNYNVEIFELRTFDGHLVCEHGRRYVPRRVCRVCQQWIPQSGPPLCLGHIFM</sequence>
<dbReference type="AlphaFoldDB" id="A0A9P5YFW9"/>
<name>A0A9P5YFW9_9AGAR</name>
<reference evidence="1" key="1">
    <citation type="submission" date="2020-11" db="EMBL/GenBank/DDBJ databases">
        <authorList>
            <consortium name="DOE Joint Genome Institute"/>
            <person name="Ahrendt S."/>
            <person name="Riley R."/>
            <person name="Andreopoulos W."/>
            <person name="Labutti K."/>
            <person name="Pangilinan J."/>
            <person name="Ruiz-Duenas F.J."/>
            <person name="Barrasa J.M."/>
            <person name="Sanchez-Garcia M."/>
            <person name="Camarero S."/>
            <person name="Miyauchi S."/>
            <person name="Serrano A."/>
            <person name="Linde D."/>
            <person name="Babiker R."/>
            <person name="Drula E."/>
            <person name="Ayuso-Fernandez I."/>
            <person name="Pacheco R."/>
            <person name="Padilla G."/>
            <person name="Ferreira P."/>
            <person name="Barriuso J."/>
            <person name="Kellner H."/>
            <person name="Castanera R."/>
            <person name="Alfaro M."/>
            <person name="Ramirez L."/>
            <person name="Pisabarro A.G."/>
            <person name="Kuo A."/>
            <person name="Tritt A."/>
            <person name="Lipzen A."/>
            <person name="He G."/>
            <person name="Yan M."/>
            <person name="Ng V."/>
            <person name="Cullen D."/>
            <person name="Martin F."/>
            <person name="Rosso M.-N."/>
            <person name="Henrissat B."/>
            <person name="Hibbett D."/>
            <person name="Martinez A.T."/>
            <person name="Grigoriev I.V."/>
        </authorList>
    </citation>
    <scope>NUCLEOTIDE SEQUENCE</scope>
    <source>
        <strain evidence="1">CBS 247.69</strain>
    </source>
</reference>
<keyword evidence="2" id="KW-1185">Reference proteome</keyword>
<organism evidence="1 2">
    <name type="scientific">Collybia nuda</name>
    <dbReference type="NCBI Taxonomy" id="64659"/>
    <lineage>
        <taxon>Eukaryota</taxon>
        <taxon>Fungi</taxon>
        <taxon>Dikarya</taxon>
        <taxon>Basidiomycota</taxon>
        <taxon>Agaricomycotina</taxon>
        <taxon>Agaricomycetes</taxon>
        <taxon>Agaricomycetidae</taxon>
        <taxon>Agaricales</taxon>
        <taxon>Tricholomatineae</taxon>
        <taxon>Clitocybaceae</taxon>
        <taxon>Collybia</taxon>
    </lineage>
</organism>
<evidence type="ECO:0000313" key="1">
    <source>
        <dbReference type="EMBL" id="KAF9466910.1"/>
    </source>
</evidence>
<accession>A0A9P5YFW9</accession>
<comment type="caution">
    <text evidence="1">The sequence shown here is derived from an EMBL/GenBank/DDBJ whole genome shotgun (WGS) entry which is preliminary data.</text>
</comment>
<dbReference type="Proteomes" id="UP000807353">
    <property type="component" value="Unassembled WGS sequence"/>
</dbReference>
<dbReference type="OrthoDB" id="2935655at2759"/>
<gene>
    <name evidence="1" type="ORF">BDZ94DRAFT_1305781</name>
</gene>
<dbReference type="EMBL" id="MU150239">
    <property type="protein sequence ID" value="KAF9466910.1"/>
    <property type="molecule type" value="Genomic_DNA"/>
</dbReference>